<gene>
    <name evidence="4" type="ORF">Van01_22360</name>
</gene>
<keyword evidence="5" id="KW-1185">Reference proteome</keyword>
<feature type="signal peptide" evidence="3">
    <location>
        <begin position="1"/>
        <end position="37"/>
    </location>
</feature>
<proteinExistence type="predicted"/>
<feature type="compositionally biased region" description="Low complexity" evidence="1">
    <location>
        <begin position="447"/>
        <end position="464"/>
    </location>
</feature>
<feature type="transmembrane region" description="Helical" evidence="2">
    <location>
        <begin position="410"/>
        <end position="430"/>
    </location>
</feature>
<organism evidence="4 5">
    <name type="scientific">Micromonospora andamanensis</name>
    <dbReference type="NCBI Taxonomy" id="1287068"/>
    <lineage>
        <taxon>Bacteria</taxon>
        <taxon>Bacillati</taxon>
        <taxon>Actinomycetota</taxon>
        <taxon>Actinomycetes</taxon>
        <taxon>Micromonosporales</taxon>
        <taxon>Micromonosporaceae</taxon>
        <taxon>Micromonospora</taxon>
    </lineage>
</organism>
<evidence type="ECO:0000256" key="3">
    <source>
        <dbReference type="SAM" id="SignalP"/>
    </source>
</evidence>
<dbReference type="EMBL" id="BOOZ01000010">
    <property type="protein sequence ID" value="GIJ09022.1"/>
    <property type="molecule type" value="Genomic_DNA"/>
</dbReference>
<keyword evidence="2" id="KW-0812">Transmembrane</keyword>
<comment type="caution">
    <text evidence="4">The sequence shown here is derived from an EMBL/GenBank/DDBJ whole genome shotgun (WGS) entry which is preliminary data.</text>
</comment>
<feature type="region of interest" description="Disordered" evidence="1">
    <location>
        <begin position="438"/>
        <end position="488"/>
    </location>
</feature>
<protein>
    <submittedName>
        <fullName evidence="4">Uncharacterized protein</fullName>
    </submittedName>
</protein>
<evidence type="ECO:0000313" key="5">
    <source>
        <dbReference type="Proteomes" id="UP000647017"/>
    </source>
</evidence>
<dbReference type="Proteomes" id="UP000647017">
    <property type="component" value="Unassembled WGS sequence"/>
</dbReference>
<evidence type="ECO:0000256" key="2">
    <source>
        <dbReference type="SAM" id="Phobius"/>
    </source>
</evidence>
<reference evidence="4 5" key="1">
    <citation type="submission" date="2021-01" db="EMBL/GenBank/DDBJ databases">
        <title>Whole genome shotgun sequence of Verrucosispora andamanensis NBRC 109075.</title>
        <authorList>
            <person name="Komaki H."/>
            <person name="Tamura T."/>
        </authorList>
    </citation>
    <scope>NUCLEOTIDE SEQUENCE [LARGE SCALE GENOMIC DNA]</scope>
    <source>
        <strain evidence="4 5">NBRC 109075</strain>
    </source>
</reference>
<keyword evidence="2" id="KW-1133">Transmembrane helix</keyword>
<evidence type="ECO:0000313" key="4">
    <source>
        <dbReference type="EMBL" id="GIJ09022.1"/>
    </source>
</evidence>
<feature type="region of interest" description="Disordered" evidence="1">
    <location>
        <begin position="381"/>
        <end position="403"/>
    </location>
</feature>
<feature type="compositionally biased region" description="Pro residues" evidence="1">
    <location>
        <begin position="107"/>
        <end position="124"/>
    </location>
</feature>
<accession>A0ABQ4HTQ8</accession>
<sequence length="488" mass="48687">MGRLPGRRAWRRTLASACALGLLVAAGAVVAPGAVVAAPTAHRAAEPVPDSPPAEPTGEPEPTSPPPTVEPPVETSAPASPSTTPTPGATTGGPVPSSGPPAATGAPPRPTYSPPSRPPAPTIAPPVSAGVTVTTGDLTLPVGYWNVAGTVATLRVTVANTGTASAGVRLAYTLPAGLTDAGTDGCATAGRREYRCGQWTTAPGAQFSTRLRIRVDGDAWRQMPLAGSVRVTATGPAGTARDDEGFAVLFPPGPPAPGITMSAEEVAFDAEGASEGLLVRLGNTGRADATGRVDVLLPAGVTVTAPPSGCVAVAATRTRCDLGTVPAGRTDEVRLPVTAMATALRAAPLSGAVIGLLDPRHGADRRMQLSFRITASPELPVGAPPAASVTSPGLRPAGAPGGPTSGHRAAVLPITVSVLLLLLAAGLVTAMRRRRARAPGAGGGQATGAALPAEAAGPTGGAPESDSGIWFRARRPARTHDRPGWDVR</sequence>
<feature type="chain" id="PRO_5045787510" evidence="3">
    <location>
        <begin position="38"/>
        <end position="488"/>
    </location>
</feature>
<feature type="compositionally biased region" description="Basic and acidic residues" evidence="1">
    <location>
        <begin position="478"/>
        <end position="488"/>
    </location>
</feature>
<name>A0ABQ4HTQ8_9ACTN</name>
<evidence type="ECO:0000256" key="1">
    <source>
        <dbReference type="SAM" id="MobiDB-lite"/>
    </source>
</evidence>
<keyword evidence="2" id="KW-0472">Membrane</keyword>
<feature type="compositionally biased region" description="Low complexity" evidence="1">
    <location>
        <begin position="71"/>
        <end position="106"/>
    </location>
</feature>
<feature type="region of interest" description="Disordered" evidence="1">
    <location>
        <begin position="42"/>
        <end position="128"/>
    </location>
</feature>
<keyword evidence="3" id="KW-0732">Signal</keyword>